<feature type="domain" description="Ribosomal RNA-processing protein 14/surfeit locus protein 6 C-terminal" evidence="5">
    <location>
        <begin position="43"/>
        <end position="226"/>
    </location>
</feature>
<feature type="region of interest" description="Disordered" evidence="4">
    <location>
        <begin position="203"/>
        <end position="236"/>
    </location>
</feature>
<evidence type="ECO:0000259" key="5">
    <source>
        <dbReference type="Pfam" id="PF04935"/>
    </source>
</evidence>
<dbReference type="STRING" id="318479.A0A0N4UDK6"/>
<proteinExistence type="inferred from homology"/>
<evidence type="ECO:0000256" key="4">
    <source>
        <dbReference type="SAM" id="MobiDB-lite"/>
    </source>
</evidence>
<protein>
    <submittedName>
        <fullName evidence="9">SURF6 domain-containing protein</fullName>
    </submittedName>
</protein>
<dbReference type="PANTHER" id="PTHR14369">
    <property type="entry name" value="SURFEIT LOCUS PROTEIN 6"/>
    <property type="match status" value="1"/>
</dbReference>
<dbReference type="Proteomes" id="UP000038040">
    <property type="component" value="Unplaced"/>
</dbReference>
<feature type="compositionally biased region" description="Basic residues" evidence="4">
    <location>
        <begin position="223"/>
        <end position="236"/>
    </location>
</feature>
<keyword evidence="8" id="KW-1185">Reference proteome</keyword>
<dbReference type="InterPro" id="IPR007019">
    <property type="entry name" value="SURF6"/>
</dbReference>
<dbReference type="OrthoDB" id="444809at2759"/>
<dbReference type="GO" id="GO:0042274">
    <property type="term" value="P:ribosomal small subunit biogenesis"/>
    <property type="evidence" value="ECO:0007669"/>
    <property type="project" value="TreeGrafter"/>
</dbReference>
<sequence length="236" mass="28523">MKSDVGTSNFDINAQKKNLSVICTENDNFANIDPLENRRLAMKKLEAKLEQLRGNKSAHQYEEERKAKRRLSKLKSKVRKKAMKEEGSKENKGYKFQIHFFRIHLKKSKKSKRDEFTGKDYKRLLEKADKRMERIEAIREKNPEKASHIEENIRWNKSFRRVEGQKIKDDPDLLRKSLLRKQKMKEIRRKKWDKRIQFTERKQALKQEKRMSNIQKRKESIKMKKLQKARKKGRIL</sequence>
<dbReference type="GO" id="GO:0042273">
    <property type="term" value="P:ribosomal large subunit biogenesis"/>
    <property type="evidence" value="ECO:0007669"/>
    <property type="project" value="TreeGrafter"/>
</dbReference>
<dbReference type="Proteomes" id="UP000274756">
    <property type="component" value="Unassembled WGS sequence"/>
</dbReference>
<dbReference type="GO" id="GO:0003677">
    <property type="term" value="F:DNA binding"/>
    <property type="evidence" value="ECO:0007669"/>
    <property type="project" value="TreeGrafter"/>
</dbReference>
<evidence type="ECO:0000256" key="3">
    <source>
        <dbReference type="ARBA" id="ARBA00023242"/>
    </source>
</evidence>
<feature type="region of interest" description="Disordered" evidence="4">
    <location>
        <begin position="55"/>
        <end position="89"/>
    </location>
</feature>
<feature type="compositionally biased region" description="Basic residues" evidence="4">
    <location>
        <begin position="67"/>
        <end position="82"/>
    </location>
</feature>
<dbReference type="PANTHER" id="PTHR14369:SF0">
    <property type="entry name" value="SURFEIT LOCUS PROTEIN 6"/>
    <property type="match status" value="1"/>
</dbReference>
<name>A0A0N4UDK6_DRAME</name>
<evidence type="ECO:0000256" key="1">
    <source>
        <dbReference type="ARBA" id="ARBA00004123"/>
    </source>
</evidence>
<dbReference type="EMBL" id="UYYG01001178">
    <property type="protein sequence ID" value="VDN59247.1"/>
    <property type="molecule type" value="Genomic_DNA"/>
</dbReference>
<dbReference type="WBParaSite" id="DME_0000542101-mRNA-1">
    <property type="protein sequence ID" value="DME_0000542101-mRNA-1"/>
    <property type="gene ID" value="DME_0000542101"/>
</dbReference>
<feature type="compositionally biased region" description="Basic and acidic residues" evidence="4">
    <location>
        <begin position="55"/>
        <end position="66"/>
    </location>
</feature>
<reference evidence="6 8" key="2">
    <citation type="submission" date="2018-11" db="EMBL/GenBank/DDBJ databases">
        <authorList>
            <consortium name="Pathogen Informatics"/>
        </authorList>
    </citation>
    <scope>NUCLEOTIDE SEQUENCE [LARGE SCALE GENOMIC DNA]</scope>
</reference>
<gene>
    <name evidence="6" type="ORF">DME_LOCUS9220</name>
</gene>
<comment type="subcellular location">
    <subcellularLocation>
        <location evidence="1">Nucleus</location>
    </subcellularLocation>
</comment>
<dbReference type="GO" id="GO:0005730">
    <property type="term" value="C:nucleolus"/>
    <property type="evidence" value="ECO:0007669"/>
    <property type="project" value="TreeGrafter"/>
</dbReference>
<dbReference type="Pfam" id="PF04935">
    <property type="entry name" value="SURF6"/>
    <property type="match status" value="1"/>
</dbReference>
<evidence type="ECO:0000256" key="2">
    <source>
        <dbReference type="ARBA" id="ARBA00005904"/>
    </source>
</evidence>
<comment type="similarity">
    <text evidence="2">Belongs to the SURF6 family.</text>
</comment>
<organism evidence="7 9">
    <name type="scientific">Dracunculus medinensis</name>
    <name type="common">Guinea worm</name>
    <dbReference type="NCBI Taxonomy" id="318479"/>
    <lineage>
        <taxon>Eukaryota</taxon>
        <taxon>Metazoa</taxon>
        <taxon>Ecdysozoa</taxon>
        <taxon>Nematoda</taxon>
        <taxon>Chromadorea</taxon>
        <taxon>Rhabditida</taxon>
        <taxon>Spirurina</taxon>
        <taxon>Dracunculoidea</taxon>
        <taxon>Dracunculidae</taxon>
        <taxon>Dracunculus</taxon>
    </lineage>
</organism>
<dbReference type="InterPro" id="IPR029190">
    <property type="entry name" value="Rrp14/SURF6_C"/>
</dbReference>
<evidence type="ECO:0000313" key="6">
    <source>
        <dbReference type="EMBL" id="VDN59247.1"/>
    </source>
</evidence>
<dbReference type="AlphaFoldDB" id="A0A0N4UDK6"/>
<evidence type="ECO:0000313" key="7">
    <source>
        <dbReference type="Proteomes" id="UP000038040"/>
    </source>
</evidence>
<dbReference type="GO" id="GO:0003723">
    <property type="term" value="F:RNA binding"/>
    <property type="evidence" value="ECO:0007669"/>
    <property type="project" value="TreeGrafter"/>
</dbReference>
<keyword evidence="3" id="KW-0539">Nucleus</keyword>
<accession>A0A0N4UDK6</accession>
<feature type="compositionally biased region" description="Basic and acidic residues" evidence="4">
    <location>
        <begin position="203"/>
        <end position="222"/>
    </location>
</feature>
<evidence type="ECO:0000313" key="9">
    <source>
        <dbReference type="WBParaSite" id="DME_0000542101-mRNA-1"/>
    </source>
</evidence>
<evidence type="ECO:0000313" key="8">
    <source>
        <dbReference type="Proteomes" id="UP000274756"/>
    </source>
</evidence>
<reference evidence="9" key="1">
    <citation type="submission" date="2017-02" db="UniProtKB">
        <authorList>
            <consortium name="WormBaseParasite"/>
        </authorList>
    </citation>
    <scope>IDENTIFICATION</scope>
</reference>